<keyword evidence="4 11" id="KW-0479">Metal-binding</keyword>
<organism evidence="15 16">
    <name type="scientific">Mytilus galloprovincialis</name>
    <name type="common">Mediterranean mussel</name>
    <dbReference type="NCBI Taxonomy" id="29158"/>
    <lineage>
        <taxon>Eukaryota</taxon>
        <taxon>Metazoa</taxon>
        <taxon>Spiralia</taxon>
        <taxon>Lophotrochozoa</taxon>
        <taxon>Mollusca</taxon>
        <taxon>Bivalvia</taxon>
        <taxon>Autobranchia</taxon>
        <taxon>Pteriomorphia</taxon>
        <taxon>Mytilida</taxon>
        <taxon>Mytiloidea</taxon>
        <taxon>Mytilidae</taxon>
        <taxon>Mytilinae</taxon>
        <taxon>Mytilus</taxon>
    </lineage>
</organism>
<feature type="non-terminal residue" evidence="15">
    <location>
        <position position="179"/>
    </location>
</feature>
<keyword evidence="6 11" id="KW-0106">Calcium</keyword>
<dbReference type="GO" id="GO:0005576">
    <property type="term" value="C:extracellular region"/>
    <property type="evidence" value="ECO:0007669"/>
    <property type="project" value="UniProtKB-SubCell"/>
</dbReference>
<evidence type="ECO:0000256" key="9">
    <source>
        <dbReference type="ARBA" id="ARBA00023157"/>
    </source>
</evidence>
<name>A0A3L5TWH9_MYTGA</name>
<evidence type="ECO:0000256" key="12">
    <source>
        <dbReference type="PIRSR" id="PIRSR601211-3"/>
    </source>
</evidence>
<keyword evidence="7" id="KW-0442">Lipid degradation</keyword>
<dbReference type="SMR" id="A0A3L5TWH9"/>
<evidence type="ECO:0000313" key="15">
    <source>
        <dbReference type="EMBL" id="OPL33765.1"/>
    </source>
</evidence>
<evidence type="ECO:0000256" key="5">
    <source>
        <dbReference type="ARBA" id="ARBA00022801"/>
    </source>
</evidence>
<keyword evidence="8" id="KW-0443">Lipid metabolism</keyword>
<feature type="disulfide bond" evidence="12">
    <location>
        <begin position="159"/>
        <end position="171"/>
    </location>
</feature>
<evidence type="ECO:0000256" key="8">
    <source>
        <dbReference type="ARBA" id="ARBA00023098"/>
    </source>
</evidence>
<sequence length="179" mass="20884">SIGVHVKVVCLCKIGENHFRNAHLDYVRQNRHQYPDTKDANLTRYSKSVLNEVRNYMERSELDDVNALDDQADVHSNISKKAMWNFSNLMIAIFGYRRGIELLDYGCYCGFGGAGTPVDGIDRCCQAHDKCYGDEEDWWCRTKWTHYNYKILNQRTVDCKDSHGSCKYRVCRCDKNHVR</sequence>
<feature type="binding site" evidence="11">
    <location>
        <position position="129"/>
    </location>
    <ligand>
        <name>Ca(2+)</name>
        <dbReference type="ChEBI" id="CHEBI:29108"/>
    </ligand>
</feature>
<keyword evidence="3" id="KW-0964">Secreted</keyword>
<feature type="active site" evidence="10">
    <location>
        <position position="128"/>
    </location>
</feature>
<evidence type="ECO:0000256" key="11">
    <source>
        <dbReference type="PIRSR" id="PIRSR601211-2"/>
    </source>
</evidence>
<dbReference type="PRINTS" id="PR00389">
    <property type="entry name" value="PHPHLIPASEA2"/>
</dbReference>
<dbReference type="InterPro" id="IPR036444">
    <property type="entry name" value="PLipase_A2_dom_sf"/>
</dbReference>
<comment type="cofactor">
    <cofactor evidence="11">
        <name>Ca(2+)</name>
        <dbReference type="ChEBI" id="CHEBI:29108"/>
    </cofactor>
    <text evidence="11">Binds 1 Ca(2+) ion per subunit.</text>
</comment>
<dbReference type="GO" id="GO:0016042">
    <property type="term" value="P:lipid catabolic process"/>
    <property type="evidence" value="ECO:0007669"/>
    <property type="project" value="UniProtKB-KW"/>
</dbReference>
<comment type="similarity">
    <text evidence="13">Belongs to the phospholipase A2 family.</text>
</comment>
<dbReference type="Pfam" id="PF00068">
    <property type="entry name" value="Phospholip_A2_1"/>
    <property type="match status" value="1"/>
</dbReference>
<dbReference type="GO" id="GO:0050482">
    <property type="term" value="P:arachidonate secretion"/>
    <property type="evidence" value="ECO:0007669"/>
    <property type="project" value="InterPro"/>
</dbReference>
<feature type="non-terminal residue" evidence="15">
    <location>
        <position position="1"/>
    </location>
</feature>
<dbReference type="EC" id="3.1.1.4" evidence="2"/>
<dbReference type="InterPro" id="IPR033113">
    <property type="entry name" value="PLA2_histidine"/>
</dbReference>
<dbReference type="AlphaFoldDB" id="A0A3L5TWH9"/>
<dbReference type="PANTHER" id="PTHR11716">
    <property type="entry name" value="PHOSPHOLIPASE A2 FAMILY MEMBER"/>
    <property type="match status" value="1"/>
</dbReference>
<evidence type="ECO:0000256" key="2">
    <source>
        <dbReference type="ARBA" id="ARBA00013278"/>
    </source>
</evidence>
<feature type="disulfide bond" evidence="12">
    <location>
        <begin position="131"/>
        <end position="173"/>
    </location>
</feature>
<feature type="domain" description="Phospholipase A2-like central" evidence="14">
    <location>
        <begin position="82"/>
        <end position="179"/>
    </location>
</feature>
<evidence type="ECO:0000256" key="10">
    <source>
        <dbReference type="PIRSR" id="PIRSR601211-1"/>
    </source>
</evidence>
<dbReference type="CDD" id="cd00125">
    <property type="entry name" value="PLA2c"/>
    <property type="match status" value="1"/>
</dbReference>
<evidence type="ECO:0000259" key="14">
    <source>
        <dbReference type="SMART" id="SM00085"/>
    </source>
</evidence>
<evidence type="ECO:0000313" key="16">
    <source>
        <dbReference type="Proteomes" id="UP000266721"/>
    </source>
</evidence>
<dbReference type="PROSITE" id="PS00118">
    <property type="entry name" value="PA2_HIS"/>
    <property type="match status" value="1"/>
</dbReference>
<feature type="binding site" evidence="11">
    <location>
        <position position="108"/>
    </location>
    <ligand>
        <name>Ca(2+)</name>
        <dbReference type="ChEBI" id="CHEBI:29108"/>
    </ligand>
</feature>
<evidence type="ECO:0000256" key="6">
    <source>
        <dbReference type="ARBA" id="ARBA00022837"/>
    </source>
</evidence>
<dbReference type="InterPro" id="IPR001211">
    <property type="entry name" value="PLA2"/>
</dbReference>
<keyword evidence="9 12" id="KW-1015">Disulfide bond</keyword>
<comment type="subcellular location">
    <subcellularLocation>
        <location evidence="1">Secreted</location>
    </subcellularLocation>
</comment>
<feature type="disulfide bond" evidence="12">
    <location>
        <begin position="140"/>
        <end position="166"/>
    </location>
</feature>
<keyword evidence="5" id="KW-0378">Hydrolase</keyword>
<dbReference type="InterPro" id="IPR016090">
    <property type="entry name" value="PLA2-like_dom"/>
</dbReference>
<dbReference type="GO" id="GO:0005509">
    <property type="term" value="F:calcium ion binding"/>
    <property type="evidence" value="ECO:0007669"/>
    <property type="project" value="InterPro"/>
</dbReference>
<dbReference type="Gene3D" id="1.20.90.10">
    <property type="entry name" value="Phospholipase A2 domain"/>
    <property type="match status" value="1"/>
</dbReference>
<protein>
    <recommendedName>
        <fullName evidence="2">phospholipase A2</fullName>
        <ecNumber evidence="2">3.1.1.4</ecNumber>
    </recommendedName>
</protein>
<dbReference type="GO" id="GO:0004623">
    <property type="term" value="F:phospholipase A2 activity"/>
    <property type="evidence" value="ECO:0007669"/>
    <property type="project" value="UniProtKB-EC"/>
</dbReference>
<dbReference type="GO" id="GO:0006644">
    <property type="term" value="P:phospholipid metabolic process"/>
    <property type="evidence" value="ECO:0007669"/>
    <property type="project" value="InterPro"/>
</dbReference>
<dbReference type="EMBL" id="KV581600">
    <property type="protein sequence ID" value="OPL33765.1"/>
    <property type="molecule type" value="Genomic_DNA"/>
</dbReference>
<feature type="active site" evidence="10">
    <location>
        <position position="174"/>
    </location>
</feature>
<gene>
    <name evidence="15" type="ORF">AM593_07149</name>
</gene>
<feature type="binding site" evidence="11">
    <location>
        <position position="112"/>
    </location>
    <ligand>
        <name>Ca(2+)</name>
        <dbReference type="ChEBI" id="CHEBI:29108"/>
    </ligand>
</feature>
<proteinExistence type="inferred from homology"/>
<evidence type="ECO:0000256" key="7">
    <source>
        <dbReference type="ARBA" id="ARBA00022963"/>
    </source>
</evidence>
<dbReference type="Proteomes" id="UP000266721">
    <property type="component" value="Unassembled WGS sequence"/>
</dbReference>
<dbReference type="SUPFAM" id="SSF48619">
    <property type="entry name" value="Phospholipase A2, PLA2"/>
    <property type="match status" value="1"/>
</dbReference>
<comment type="caution">
    <text evidence="15">The sequence shown here is derived from an EMBL/GenBank/DDBJ whole genome shotgun (WGS) entry which is preliminary data.</text>
</comment>
<reference evidence="15 16" key="1">
    <citation type="journal article" date="2016" name="PLoS ONE">
        <title>A First Insight into the Genome of the Filter-Feeder Mussel Mytilus galloprovincialis.</title>
        <authorList>
            <person name="Murgarella M."/>
            <person name="Puiu D."/>
            <person name="Novoa B."/>
            <person name="Figueras A."/>
            <person name="Posada D."/>
            <person name="Canchaya C."/>
        </authorList>
    </citation>
    <scope>NUCLEOTIDE SEQUENCE [LARGE SCALE GENOMIC DNA]</scope>
    <source>
        <tissue evidence="15">Muscle</tissue>
    </source>
</reference>
<feature type="binding site" evidence="11">
    <location>
        <position position="110"/>
    </location>
    <ligand>
        <name>Ca(2+)</name>
        <dbReference type="ChEBI" id="CHEBI:29108"/>
    </ligand>
</feature>
<evidence type="ECO:0000256" key="3">
    <source>
        <dbReference type="ARBA" id="ARBA00022525"/>
    </source>
</evidence>
<dbReference type="PANTHER" id="PTHR11716:SF47">
    <property type="entry name" value="PHOSPHOLIPASE A2-ALPHA"/>
    <property type="match status" value="1"/>
</dbReference>
<evidence type="ECO:0000256" key="1">
    <source>
        <dbReference type="ARBA" id="ARBA00004613"/>
    </source>
</evidence>
<evidence type="ECO:0000256" key="4">
    <source>
        <dbReference type="ARBA" id="ARBA00022723"/>
    </source>
</evidence>
<evidence type="ECO:0000256" key="13">
    <source>
        <dbReference type="RuleBase" id="RU003654"/>
    </source>
</evidence>
<dbReference type="SMART" id="SM00085">
    <property type="entry name" value="PA2c"/>
    <property type="match status" value="1"/>
</dbReference>
<accession>A0A3L5TWH9</accession>
<feature type="disulfide bond" evidence="12">
    <location>
        <begin position="109"/>
        <end position="125"/>
    </location>
</feature>
<keyword evidence="16" id="KW-1185">Reference proteome</keyword>